<keyword evidence="2" id="KW-1185">Reference proteome</keyword>
<dbReference type="Proteomes" id="UP000256328">
    <property type="component" value="Unassembled WGS sequence"/>
</dbReference>
<dbReference type="AlphaFoldDB" id="A0A3D8SAU9"/>
<comment type="caution">
    <text evidence="1">The sequence shown here is derived from an EMBL/GenBank/DDBJ whole genome shotgun (WGS) entry which is preliminary data.</text>
</comment>
<organism evidence="1 2">
    <name type="scientific">Coleophoma crateriformis</name>
    <dbReference type="NCBI Taxonomy" id="565419"/>
    <lineage>
        <taxon>Eukaryota</taxon>
        <taxon>Fungi</taxon>
        <taxon>Dikarya</taxon>
        <taxon>Ascomycota</taxon>
        <taxon>Pezizomycotina</taxon>
        <taxon>Leotiomycetes</taxon>
        <taxon>Helotiales</taxon>
        <taxon>Dermateaceae</taxon>
        <taxon>Coleophoma</taxon>
    </lineage>
</organism>
<name>A0A3D8SAU9_9HELO</name>
<accession>A0A3D8SAU9</accession>
<sequence length="163" mass="17787">MVHVDQAVTRRCLGTTVWQKAREVFVLHTLPMLEAPTKNEGIPRVVFTGKRRHGLVSATLDASSNAARTTSERGSAEVGRVLCMPRGRGEGLGGGWKFLEGGTERARAKAYQGWALCSDLPLMASLPSAALQDVTMSQKQAVQDQARLTPLNFPLLNNGRIYR</sequence>
<dbReference type="EMBL" id="PDLN01000006">
    <property type="protein sequence ID" value="RDW83393.1"/>
    <property type="molecule type" value="Genomic_DNA"/>
</dbReference>
<evidence type="ECO:0000313" key="2">
    <source>
        <dbReference type="Proteomes" id="UP000256328"/>
    </source>
</evidence>
<protein>
    <submittedName>
        <fullName evidence="1">Uncharacterized protein</fullName>
    </submittedName>
</protein>
<evidence type="ECO:0000313" key="1">
    <source>
        <dbReference type="EMBL" id="RDW83393.1"/>
    </source>
</evidence>
<proteinExistence type="predicted"/>
<gene>
    <name evidence="1" type="ORF">BP5796_04884</name>
</gene>
<reference evidence="1 2" key="1">
    <citation type="journal article" date="2018" name="IMA Fungus">
        <title>IMA Genome-F 9: Draft genome sequence of Annulohypoxylon stygium, Aspergillus mulundensis, Berkeleyomyces basicola (syn. Thielaviopsis basicola), Ceratocystis smalleyi, two Cercospora beticola strains, Coleophoma cylindrospora, Fusarium fracticaudum, Phialophora cf. hyalina, and Morchella septimelata.</title>
        <authorList>
            <person name="Wingfield B.D."/>
            <person name="Bills G.F."/>
            <person name="Dong Y."/>
            <person name="Huang W."/>
            <person name="Nel W.J."/>
            <person name="Swalarsk-Parry B.S."/>
            <person name="Vaghefi N."/>
            <person name="Wilken P.M."/>
            <person name="An Z."/>
            <person name="de Beer Z.W."/>
            <person name="De Vos L."/>
            <person name="Chen L."/>
            <person name="Duong T.A."/>
            <person name="Gao Y."/>
            <person name="Hammerbacher A."/>
            <person name="Kikkert J.R."/>
            <person name="Li Y."/>
            <person name="Li H."/>
            <person name="Li K."/>
            <person name="Li Q."/>
            <person name="Liu X."/>
            <person name="Ma X."/>
            <person name="Naidoo K."/>
            <person name="Pethybridge S.J."/>
            <person name="Sun J."/>
            <person name="Steenkamp E.T."/>
            <person name="van der Nest M.A."/>
            <person name="van Wyk S."/>
            <person name="Wingfield M.J."/>
            <person name="Xiong C."/>
            <person name="Yue Q."/>
            <person name="Zhang X."/>
        </authorList>
    </citation>
    <scope>NUCLEOTIDE SEQUENCE [LARGE SCALE GENOMIC DNA]</scope>
    <source>
        <strain evidence="1 2">BP5796</strain>
    </source>
</reference>